<keyword evidence="6 12" id="KW-1133">Transmembrane helix</keyword>
<dbReference type="GO" id="GO:0072656">
    <property type="term" value="P:maintenance of protein location in mitochondrion"/>
    <property type="evidence" value="ECO:0007669"/>
    <property type="project" value="Ensembl"/>
</dbReference>
<organism evidence="13 14">
    <name type="scientific">Podarcis muralis</name>
    <name type="common">Wall lizard</name>
    <name type="synonym">Lacerta muralis</name>
    <dbReference type="NCBI Taxonomy" id="64176"/>
    <lineage>
        <taxon>Eukaryota</taxon>
        <taxon>Metazoa</taxon>
        <taxon>Chordata</taxon>
        <taxon>Craniata</taxon>
        <taxon>Vertebrata</taxon>
        <taxon>Euteleostomi</taxon>
        <taxon>Lepidosauria</taxon>
        <taxon>Squamata</taxon>
        <taxon>Bifurcata</taxon>
        <taxon>Unidentata</taxon>
        <taxon>Episquamata</taxon>
        <taxon>Laterata</taxon>
        <taxon>Lacertibaenia</taxon>
        <taxon>Lacertidae</taxon>
        <taxon>Podarcis</taxon>
    </lineage>
</organism>
<dbReference type="GO" id="GO:2000379">
    <property type="term" value="P:positive regulation of reactive oxygen species metabolic process"/>
    <property type="evidence" value="ECO:0007669"/>
    <property type="project" value="Ensembl"/>
</dbReference>
<dbReference type="Proteomes" id="UP000472272">
    <property type="component" value="Chromosome 5"/>
</dbReference>
<keyword evidence="10" id="KW-0675">Receptor</keyword>
<dbReference type="InterPro" id="IPR038330">
    <property type="entry name" value="TspO/MBR-related_sf"/>
</dbReference>
<evidence type="ECO:0000256" key="12">
    <source>
        <dbReference type="SAM" id="Phobius"/>
    </source>
</evidence>
<dbReference type="GO" id="GO:0005829">
    <property type="term" value="C:cytosol"/>
    <property type="evidence" value="ECO:0007669"/>
    <property type="project" value="Ensembl"/>
</dbReference>
<accession>A0A670HUI5</accession>
<dbReference type="GO" id="GO:0031966">
    <property type="term" value="C:mitochondrial membrane"/>
    <property type="evidence" value="ECO:0007669"/>
    <property type="project" value="UniProtKB-SubCell"/>
</dbReference>
<dbReference type="PANTHER" id="PTHR10057:SF5">
    <property type="entry name" value="TRANSLOCATOR PROTEIN"/>
    <property type="match status" value="1"/>
</dbReference>
<dbReference type="GO" id="GO:0015485">
    <property type="term" value="F:cholesterol binding"/>
    <property type="evidence" value="ECO:0007669"/>
    <property type="project" value="TreeGrafter"/>
</dbReference>
<dbReference type="GO" id="GO:0044325">
    <property type="term" value="F:transmembrane transporter binding"/>
    <property type="evidence" value="ECO:0007669"/>
    <property type="project" value="Ensembl"/>
</dbReference>
<dbReference type="InterPro" id="IPR004307">
    <property type="entry name" value="TspO_MBR"/>
</dbReference>
<sequence>MGAPPAPFSASRPPAPWAAPSLPFPQPFRFLRAARSAEEAAAAAAAADAEMEALPSWAPAVAFTLLPNAGSIWGSRIVKKELPTWYESLEKPSWRPPNWVFPPVWGALYSSMGYGSYLVWRELGGFNEKSLVPLGLYAGNLALNWSWVPIFFGKHQTGWGLVTILLTTGAATATTTVWYHVNKTAAYLMYPYLAWLTFASVLNYRIWKDNRDKKHL</sequence>
<dbReference type="AlphaFoldDB" id="A0A670HUI5"/>
<dbReference type="Pfam" id="PF03073">
    <property type="entry name" value="TspO_MBR"/>
    <property type="match status" value="1"/>
</dbReference>
<evidence type="ECO:0000256" key="4">
    <source>
        <dbReference type="ARBA" id="ARBA00022448"/>
    </source>
</evidence>
<dbReference type="PANTHER" id="PTHR10057">
    <property type="entry name" value="PERIPHERAL-TYPE BENZODIAZEPINE RECEPTOR"/>
    <property type="match status" value="1"/>
</dbReference>
<gene>
    <name evidence="13" type="primary">TSPO</name>
</gene>
<keyword evidence="4" id="KW-0813">Transport</keyword>
<dbReference type="GeneTree" id="ENSGT00390000012980"/>
<protein>
    <recommendedName>
        <fullName evidence="3">Translocator protein</fullName>
    </recommendedName>
    <alternativeName>
        <fullName evidence="11">Peripheral-type benzodiazepine receptor</fullName>
    </alternativeName>
</protein>
<dbReference type="CDD" id="cd15904">
    <property type="entry name" value="TSPO_MBR"/>
    <property type="match status" value="1"/>
</dbReference>
<evidence type="ECO:0000256" key="3">
    <source>
        <dbReference type="ARBA" id="ARBA00017151"/>
    </source>
</evidence>
<dbReference type="GO" id="GO:0072655">
    <property type="term" value="P:establishment of protein localization to mitochondrion"/>
    <property type="evidence" value="ECO:0007669"/>
    <property type="project" value="Ensembl"/>
</dbReference>
<evidence type="ECO:0000256" key="2">
    <source>
        <dbReference type="ARBA" id="ARBA00007524"/>
    </source>
</evidence>
<evidence type="ECO:0000256" key="11">
    <source>
        <dbReference type="ARBA" id="ARBA00029576"/>
    </source>
</evidence>
<dbReference type="GO" id="GO:1901525">
    <property type="term" value="P:negative regulation of mitophagy"/>
    <property type="evidence" value="ECO:0007669"/>
    <property type="project" value="Ensembl"/>
</dbReference>
<evidence type="ECO:0000313" key="14">
    <source>
        <dbReference type="Proteomes" id="UP000472272"/>
    </source>
</evidence>
<evidence type="ECO:0000313" key="13">
    <source>
        <dbReference type="Ensembl" id="ENSPMRP00000002747.1"/>
    </source>
</evidence>
<evidence type="ECO:0000256" key="8">
    <source>
        <dbReference type="ARBA" id="ARBA00023128"/>
    </source>
</evidence>
<feature type="transmembrane region" description="Helical" evidence="12">
    <location>
        <begin position="159"/>
        <end position="181"/>
    </location>
</feature>
<feature type="transmembrane region" description="Helical" evidence="12">
    <location>
        <begin position="187"/>
        <end position="207"/>
    </location>
</feature>
<dbReference type="Ensembl" id="ENSPMRT00000002942.1">
    <property type="protein sequence ID" value="ENSPMRP00000002747.1"/>
    <property type="gene ID" value="ENSPMRG00000001983.1"/>
</dbReference>
<feature type="transmembrane region" description="Helical" evidence="12">
    <location>
        <begin position="132"/>
        <end position="152"/>
    </location>
</feature>
<dbReference type="Gene3D" id="1.20.1260.100">
    <property type="entry name" value="TspO/MBR protein"/>
    <property type="match status" value="1"/>
</dbReference>
<keyword evidence="14" id="KW-1185">Reference proteome</keyword>
<name>A0A670HUI5_PODMU</name>
<evidence type="ECO:0000256" key="7">
    <source>
        <dbReference type="ARBA" id="ARBA00023055"/>
    </source>
</evidence>
<keyword evidence="8" id="KW-0496">Mitochondrion</keyword>
<keyword evidence="9 12" id="KW-0472">Membrane</keyword>
<reference evidence="13" key="3">
    <citation type="submission" date="2025-09" db="UniProtKB">
        <authorList>
            <consortium name="Ensembl"/>
        </authorList>
    </citation>
    <scope>IDENTIFICATION</scope>
</reference>
<dbReference type="GO" id="GO:0031397">
    <property type="term" value="P:negative regulation of protein ubiquitination"/>
    <property type="evidence" value="ECO:0007669"/>
    <property type="project" value="Ensembl"/>
</dbReference>
<dbReference type="OMA" id="RNTLIMH"/>
<proteinExistence type="inferred from homology"/>
<dbReference type="GO" id="GO:1903579">
    <property type="term" value="P:negative regulation of ATP metabolic process"/>
    <property type="evidence" value="ECO:0007669"/>
    <property type="project" value="Ensembl"/>
</dbReference>
<evidence type="ECO:0000256" key="9">
    <source>
        <dbReference type="ARBA" id="ARBA00023136"/>
    </source>
</evidence>
<keyword evidence="5 12" id="KW-0812">Transmembrane</keyword>
<keyword evidence="7" id="KW-0445">Lipid transport</keyword>
<evidence type="ECO:0000256" key="5">
    <source>
        <dbReference type="ARBA" id="ARBA00022692"/>
    </source>
</evidence>
<evidence type="ECO:0000256" key="10">
    <source>
        <dbReference type="ARBA" id="ARBA00023170"/>
    </source>
</evidence>
<reference evidence="13 14" key="1">
    <citation type="journal article" date="2019" name="Proc. Natl. Acad. Sci. U.S.A.">
        <title>Regulatory changes in pterin and carotenoid genes underlie balanced color polymorphisms in the wall lizard.</title>
        <authorList>
            <person name="Andrade P."/>
            <person name="Pinho C."/>
            <person name="Perez I de Lanuza G."/>
            <person name="Afonso S."/>
            <person name="Brejcha J."/>
            <person name="Rubin C.J."/>
            <person name="Wallerman O."/>
            <person name="Pereira P."/>
            <person name="Sabatino S.J."/>
            <person name="Bellati A."/>
            <person name="Pellitteri-Rosa D."/>
            <person name="Bosakova Z."/>
            <person name="Bunikis I."/>
            <person name="Carretero M.A."/>
            <person name="Feiner N."/>
            <person name="Marsik P."/>
            <person name="Pauperio F."/>
            <person name="Salvi D."/>
            <person name="Soler L."/>
            <person name="While G.M."/>
            <person name="Uller T."/>
            <person name="Font E."/>
            <person name="Andersson L."/>
            <person name="Carneiro M."/>
        </authorList>
    </citation>
    <scope>NUCLEOTIDE SEQUENCE</scope>
</reference>
<evidence type="ECO:0000256" key="1">
    <source>
        <dbReference type="ARBA" id="ARBA00004225"/>
    </source>
</evidence>
<dbReference type="GO" id="GO:0005783">
    <property type="term" value="C:endoplasmic reticulum"/>
    <property type="evidence" value="ECO:0007669"/>
    <property type="project" value="TreeGrafter"/>
</dbReference>
<comment type="similarity">
    <text evidence="2">Belongs to the TspO/BZRP family.</text>
</comment>
<reference evidence="13" key="2">
    <citation type="submission" date="2025-08" db="UniProtKB">
        <authorList>
            <consortium name="Ensembl"/>
        </authorList>
    </citation>
    <scope>IDENTIFICATION</scope>
</reference>
<comment type="subcellular location">
    <subcellularLocation>
        <location evidence="1">Mitochondrion membrane</location>
        <topology evidence="1">Multi-pass membrane protein</topology>
    </subcellularLocation>
</comment>
<dbReference type="FunFam" id="1.20.1260.100:FF:000001">
    <property type="entry name" value="translocator protein 2"/>
    <property type="match status" value="1"/>
</dbReference>
<dbReference type="GO" id="GO:0006869">
    <property type="term" value="P:lipid transport"/>
    <property type="evidence" value="ECO:0007669"/>
    <property type="project" value="UniProtKB-KW"/>
</dbReference>
<evidence type="ECO:0000256" key="6">
    <source>
        <dbReference type="ARBA" id="ARBA00022989"/>
    </source>
</evidence>